<feature type="compositionally biased region" description="Basic residues" evidence="1">
    <location>
        <begin position="1"/>
        <end position="11"/>
    </location>
</feature>
<sequence>MGRGQRRKKTKRLEAHQQEGQNYGQVQQRLPQMRQAAQKQERPSKQQLDRHQRKHKGPSSTQYTRPLYNPKNRPEWFFRHMEWLSWSSTDHNRRAFEEDLSDIENSKRECTYEEDGSGCECEMPVWREYAGDDEEERLFREAKYKRAIYKRERLPETSKHYKIKEKMRSERMDRQKNDEVKKVKSAIDTLLRNGAREEGKPLYYMSRNILSKFDLVSEDYTVPLDPDGIRVSRTISFYDMKSFRAMKHPSLRGTTELKVDRVLSGGLAIDCAKNPDNDIRLEFESFKCPQTTGTYRITTDRKDGARELKIEILSDDYIVLDVHSDAVFRDEVGKKLPNWPKRPLPQYRFYGINKALGGETLYQR</sequence>
<dbReference type="Proteomes" id="UP000699042">
    <property type="component" value="Unassembled WGS sequence"/>
</dbReference>
<dbReference type="AlphaFoldDB" id="A0A9P7R5Q2"/>
<dbReference type="EMBL" id="JAESDN010000006">
    <property type="protein sequence ID" value="KAG7048301.1"/>
    <property type="molecule type" value="Genomic_DNA"/>
</dbReference>
<evidence type="ECO:0000313" key="2">
    <source>
        <dbReference type="EMBL" id="KAG7048301.1"/>
    </source>
</evidence>
<comment type="caution">
    <text evidence="2">The sequence shown here is derived from an EMBL/GenBank/DDBJ whole genome shotgun (WGS) entry which is preliminary data.</text>
</comment>
<feature type="compositionally biased region" description="Low complexity" evidence="1">
    <location>
        <begin position="18"/>
        <end position="28"/>
    </location>
</feature>
<accession>A0A9P7R5Q2</accession>
<proteinExistence type="predicted"/>
<feature type="compositionally biased region" description="Basic and acidic residues" evidence="1">
    <location>
        <begin position="39"/>
        <end position="50"/>
    </location>
</feature>
<organism evidence="2 3">
    <name type="scientific">Colletotrichum scovillei</name>
    <dbReference type="NCBI Taxonomy" id="1209932"/>
    <lineage>
        <taxon>Eukaryota</taxon>
        <taxon>Fungi</taxon>
        <taxon>Dikarya</taxon>
        <taxon>Ascomycota</taxon>
        <taxon>Pezizomycotina</taxon>
        <taxon>Sordariomycetes</taxon>
        <taxon>Hypocreomycetidae</taxon>
        <taxon>Glomerellales</taxon>
        <taxon>Glomerellaceae</taxon>
        <taxon>Colletotrichum</taxon>
        <taxon>Colletotrichum acutatum species complex</taxon>
    </lineage>
</organism>
<name>A0A9P7R5Q2_9PEZI</name>
<protein>
    <submittedName>
        <fullName evidence="2">Uncharacterized protein</fullName>
    </submittedName>
</protein>
<keyword evidence="3" id="KW-1185">Reference proteome</keyword>
<evidence type="ECO:0000256" key="1">
    <source>
        <dbReference type="SAM" id="MobiDB-lite"/>
    </source>
</evidence>
<feature type="region of interest" description="Disordered" evidence="1">
    <location>
        <begin position="1"/>
        <end position="69"/>
    </location>
</feature>
<evidence type="ECO:0000313" key="3">
    <source>
        <dbReference type="Proteomes" id="UP000699042"/>
    </source>
</evidence>
<gene>
    <name evidence="2" type="ORF">JMJ77_013945</name>
</gene>
<reference evidence="2" key="1">
    <citation type="submission" date="2021-05" db="EMBL/GenBank/DDBJ databases">
        <title>Comparative genomics of three Colletotrichum scovillei strains and genetic complementation revealed genes involved fungal growth and virulence on chili pepper.</title>
        <authorList>
            <person name="Hsieh D.-K."/>
            <person name="Chuang S.-C."/>
            <person name="Chen C.-Y."/>
            <person name="Chao Y.-T."/>
            <person name="Lu M.-Y.J."/>
            <person name="Lee M.-H."/>
            <person name="Shih M.-C."/>
        </authorList>
    </citation>
    <scope>NUCLEOTIDE SEQUENCE</scope>
    <source>
        <strain evidence="2">Coll-153</strain>
    </source>
</reference>